<comment type="similarity">
    <text evidence="1">Belongs to the small GTPase superfamily. Rab family.</text>
</comment>
<proteinExistence type="inferred from homology"/>
<sequence length="173" mass="19317">MLLAILLTYDFQNVDIVSADADPPNTNLDTAGQERYRTITTAYYRGAMGFILMYDITNEESFNSVQDWVTQIKTYSWDNAQVILVGNKCDMEDERVISFERGKQLAEQLGVEFFETSAKENINVKAVFERLVDIICDKMSDSLDTDPTLMSAGGKGTRLTDAPQGPQAANCNC</sequence>
<dbReference type="NCBIfam" id="TIGR00231">
    <property type="entry name" value="small_GTP"/>
    <property type="match status" value="1"/>
</dbReference>
<keyword evidence="8" id="KW-1185">Reference proteome</keyword>
<evidence type="ECO:0000256" key="6">
    <source>
        <dbReference type="SAM" id="MobiDB-lite"/>
    </source>
</evidence>
<evidence type="ECO:0000256" key="3">
    <source>
        <dbReference type="ARBA" id="ARBA00023134"/>
    </source>
</evidence>
<dbReference type="AlphaFoldDB" id="A0AAW1ITB5"/>
<dbReference type="SMART" id="SM00175">
    <property type="entry name" value="RAB"/>
    <property type="match status" value="1"/>
</dbReference>
<dbReference type="SMART" id="SM00174">
    <property type="entry name" value="RHO"/>
    <property type="match status" value="1"/>
</dbReference>
<dbReference type="InterPro" id="IPR005225">
    <property type="entry name" value="Small_GTP-bd"/>
</dbReference>
<accession>A0AAW1ITB5</accession>
<dbReference type="SMART" id="SM00173">
    <property type="entry name" value="RAS"/>
    <property type="match status" value="1"/>
</dbReference>
<name>A0AAW1ITB5_POPJA</name>
<dbReference type="PANTHER" id="PTHR47980">
    <property type="entry name" value="LD44762P"/>
    <property type="match status" value="1"/>
</dbReference>
<gene>
    <name evidence="7" type="ORF">QE152_g34839</name>
</gene>
<keyword evidence="5" id="KW-0636">Prenylation</keyword>
<dbReference type="InterPro" id="IPR027417">
    <property type="entry name" value="P-loop_NTPase"/>
</dbReference>
<dbReference type="FunFam" id="3.40.50.300:FF:001447">
    <property type="entry name" value="Ras-related protein Rab-1B"/>
    <property type="match status" value="1"/>
</dbReference>
<evidence type="ECO:0000256" key="5">
    <source>
        <dbReference type="ARBA" id="ARBA00023289"/>
    </source>
</evidence>
<dbReference type="Gene3D" id="3.40.50.300">
    <property type="entry name" value="P-loop containing nucleotide triphosphate hydrolases"/>
    <property type="match status" value="1"/>
</dbReference>
<dbReference type="PRINTS" id="PR00449">
    <property type="entry name" value="RASTRNSFRMNG"/>
</dbReference>
<dbReference type="PROSITE" id="PS51421">
    <property type="entry name" value="RAS"/>
    <property type="match status" value="1"/>
</dbReference>
<feature type="region of interest" description="Disordered" evidence="6">
    <location>
        <begin position="147"/>
        <end position="173"/>
    </location>
</feature>
<reference evidence="7 8" key="1">
    <citation type="journal article" date="2024" name="BMC Genomics">
        <title>De novo assembly and annotation of Popillia japonica's genome with initial clues to its potential as an invasive pest.</title>
        <authorList>
            <person name="Cucini C."/>
            <person name="Boschi S."/>
            <person name="Funari R."/>
            <person name="Cardaioli E."/>
            <person name="Iannotti N."/>
            <person name="Marturano G."/>
            <person name="Paoli F."/>
            <person name="Bruttini M."/>
            <person name="Carapelli A."/>
            <person name="Frati F."/>
            <person name="Nardi F."/>
        </authorList>
    </citation>
    <scope>NUCLEOTIDE SEQUENCE [LARGE SCALE GENOMIC DNA]</scope>
    <source>
        <strain evidence="7">DMR45628</strain>
    </source>
</reference>
<comment type="caution">
    <text evidence="7">The sequence shown here is derived from an EMBL/GenBank/DDBJ whole genome shotgun (WGS) entry which is preliminary data.</text>
</comment>
<organism evidence="7 8">
    <name type="scientific">Popillia japonica</name>
    <name type="common">Japanese beetle</name>
    <dbReference type="NCBI Taxonomy" id="7064"/>
    <lineage>
        <taxon>Eukaryota</taxon>
        <taxon>Metazoa</taxon>
        <taxon>Ecdysozoa</taxon>
        <taxon>Arthropoda</taxon>
        <taxon>Hexapoda</taxon>
        <taxon>Insecta</taxon>
        <taxon>Pterygota</taxon>
        <taxon>Neoptera</taxon>
        <taxon>Endopterygota</taxon>
        <taxon>Coleoptera</taxon>
        <taxon>Polyphaga</taxon>
        <taxon>Scarabaeiformia</taxon>
        <taxon>Scarabaeidae</taxon>
        <taxon>Rutelinae</taxon>
        <taxon>Popillia</taxon>
    </lineage>
</organism>
<dbReference type="SUPFAM" id="SSF52540">
    <property type="entry name" value="P-loop containing nucleoside triphosphate hydrolases"/>
    <property type="match status" value="1"/>
</dbReference>
<evidence type="ECO:0000313" key="7">
    <source>
        <dbReference type="EMBL" id="KAK9692892.1"/>
    </source>
</evidence>
<evidence type="ECO:0000313" key="8">
    <source>
        <dbReference type="Proteomes" id="UP001458880"/>
    </source>
</evidence>
<dbReference type="InterPro" id="IPR050305">
    <property type="entry name" value="Small_GTPase_Rab"/>
</dbReference>
<keyword evidence="4" id="KW-0449">Lipoprotein</keyword>
<evidence type="ECO:0000256" key="1">
    <source>
        <dbReference type="ARBA" id="ARBA00006270"/>
    </source>
</evidence>
<keyword evidence="3" id="KW-0342">GTP-binding</keyword>
<dbReference type="GO" id="GO:0003924">
    <property type="term" value="F:GTPase activity"/>
    <property type="evidence" value="ECO:0007669"/>
    <property type="project" value="InterPro"/>
</dbReference>
<evidence type="ECO:0000256" key="4">
    <source>
        <dbReference type="ARBA" id="ARBA00023288"/>
    </source>
</evidence>
<dbReference type="Proteomes" id="UP001458880">
    <property type="component" value="Unassembled WGS sequence"/>
</dbReference>
<protein>
    <submittedName>
        <fullName evidence="7">Ras family</fullName>
    </submittedName>
</protein>
<evidence type="ECO:0000256" key="2">
    <source>
        <dbReference type="ARBA" id="ARBA00022741"/>
    </source>
</evidence>
<keyword evidence="2" id="KW-0547">Nucleotide-binding</keyword>
<dbReference type="PROSITE" id="PS51419">
    <property type="entry name" value="RAB"/>
    <property type="match status" value="1"/>
</dbReference>
<dbReference type="Pfam" id="PF00071">
    <property type="entry name" value="Ras"/>
    <property type="match status" value="1"/>
</dbReference>
<dbReference type="InterPro" id="IPR001806">
    <property type="entry name" value="Small_GTPase"/>
</dbReference>
<dbReference type="EMBL" id="JASPKY010000561">
    <property type="protein sequence ID" value="KAK9692892.1"/>
    <property type="molecule type" value="Genomic_DNA"/>
</dbReference>
<dbReference type="GO" id="GO:0005525">
    <property type="term" value="F:GTP binding"/>
    <property type="evidence" value="ECO:0007669"/>
    <property type="project" value="UniProtKB-KW"/>
</dbReference>